<gene>
    <name evidence="1" type="ORF">Taro_016920</name>
</gene>
<dbReference type="Proteomes" id="UP000652761">
    <property type="component" value="Unassembled WGS sequence"/>
</dbReference>
<keyword evidence="2" id="KW-1185">Reference proteome</keyword>
<sequence length="130" mass="15238">MIDSIGEAGPGLKAPTPKEIYGKYFEEGLTEIKDWVASFKLIEPLVQVLRMVDGEDKNDMGYLYEAMDKAKERLREKHPMAYQKWWRIIDARWESTLHHDLHAAGEWWVMLDYKTGQRNPFARIAIRVLS</sequence>
<evidence type="ECO:0000313" key="2">
    <source>
        <dbReference type="Proteomes" id="UP000652761"/>
    </source>
</evidence>
<comment type="caution">
    <text evidence="1">The sequence shown here is derived from an EMBL/GenBank/DDBJ whole genome shotgun (WGS) entry which is preliminary data.</text>
</comment>
<dbReference type="OrthoDB" id="1925573at2759"/>
<name>A0A843UXT0_COLES</name>
<reference evidence="1" key="1">
    <citation type="submission" date="2017-07" db="EMBL/GenBank/DDBJ databases">
        <title>Taro Niue Genome Assembly and Annotation.</title>
        <authorList>
            <person name="Atibalentja N."/>
            <person name="Keating K."/>
            <person name="Fields C.J."/>
        </authorList>
    </citation>
    <scope>NUCLEOTIDE SEQUENCE</scope>
    <source>
        <strain evidence="1">Niue_2</strain>
        <tissue evidence="1">Leaf</tissue>
    </source>
</reference>
<organism evidence="1 2">
    <name type="scientific">Colocasia esculenta</name>
    <name type="common">Wild taro</name>
    <name type="synonym">Arum esculentum</name>
    <dbReference type="NCBI Taxonomy" id="4460"/>
    <lineage>
        <taxon>Eukaryota</taxon>
        <taxon>Viridiplantae</taxon>
        <taxon>Streptophyta</taxon>
        <taxon>Embryophyta</taxon>
        <taxon>Tracheophyta</taxon>
        <taxon>Spermatophyta</taxon>
        <taxon>Magnoliopsida</taxon>
        <taxon>Liliopsida</taxon>
        <taxon>Araceae</taxon>
        <taxon>Aroideae</taxon>
        <taxon>Colocasieae</taxon>
        <taxon>Colocasia</taxon>
    </lineage>
</organism>
<proteinExistence type="predicted"/>
<protein>
    <submittedName>
        <fullName evidence="1">Uncharacterized protein</fullName>
    </submittedName>
</protein>
<dbReference type="EMBL" id="NMUH01000760">
    <property type="protein sequence ID" value="MQL84419.1"/>
    <property type="molecule type" value="Genomic_DNA"/>
</dbReference>
<accession>A0A843UXT0</accession>
<dbReference type="AlphaFoldDB" id="A0A843UXT0"/>
<evidence type="ECO:0000313" key="1">
    <source>
        <dbReference type="EMBL" id="MQL84419.1"/>
    </source>
</evidence>